<keyword evidence="7" id="KW-0032">Aminotransferase</keyword>
<name>A0A7X1E4M7_9BACT</name>
<dbReference type="Gene3D" id="3.90.1150.10">
    <property type="entry name" value="Aspartate Aminotransferase, domain 1"/>
    <property type="match status" value="1"/>
</dbReference>
<dbReference type="SMART" id="SM00345">
    <property type="entry name" value="HTH_GNTR"/>
    <property type="match status" value="1"/>
</dbReference>
<dbReference type="GO" id="GO:0003677">
    <property type="term" value="F:DNA binding"/>
    <property type="evidence" value="ECO:0007669"/>
    <property type="project" value="UniProtKB-KW"/>
</dbReference>
<proteinExistence type="inferred from homology"/>
<dbReference type="AlphaFoldDB" id="A0A7X1E4M7"/>
<dbReference type="Pfam" id="PF00392">
    <property type="entry name" value="GntR"/>
    <property type="match status" value="1"/>
</dbReference>
<keyword evidence="5" id="KW-0804">Transcription</keyword>
<sequence>MKAIEQGDFLYERLARELETQISEGVYEIGDRLPSIRMLCARKRVSVATAMQSLSILEARGMVEARPKSGYFVRRRRLDRAVEPRPVVSDLQPQVVGVSDIVADVFRQTSGAGQVPLGAGIPSPELLPIERLSKFLAAAVRDEPRHLGVYGEAGGHPEFRKQLARRFSLIGCELAPGEIVATGGAMDSLNLGIRAVTKPGDIVAVETPCYFGILEILESLGLRALPIPSTGEEGIDLDLLAEATERHAVKAVAMAPTFSNPNGSCLSDAKRIRLLEILADHDLPLVEDDLYGDLPFEGERVRPVKAFDREGRVLYCGSFSKCLTPGLRVGWIAGGRYAERVKRLRFISTVTTPVINQIAISRFLEAGAMDRHLRGLRSALKTQVAQVSEAVLESFPAGTAISRPRGGYFLWVQLPDGIDAMELYRLADAEGIHIAPGQIFCPHASIRNRIRLSCGHPVDNRIRGGIERLGGIVRQLQKERLKRG</sequence>
<dbReference type="PANTHER" id="PTHR46577:SF2">
    <property type="entry name" value="TRANSCRIPTIONAL REGULATORY PROTEIN"/>
    <property type="match status" value="1"/>
</dbReference>
<dbReference type="EMBL" id="JACHVA010000085">
    <property type="protein sequence ID" value="MBC2602301.1"/>
    <property type="molecule type" value="Genomic_DNA"/>
</dbReference>
<dbReference type="InterPro" id="IPR051446">
    <property type="entry name" value="HTH_trans_reg/aminotransferase"/>
</dbReference>
<keyword evidence="3" id="KW-0805">Transcription regulation</keyword>
<dbReference type="Proteomes" id="UP000525652">
    <property type="component" value="Unassembled WGS sequence"/>
</dbReference>
<dbReference type="RefSeq" id="WP_185692993.1">
    <property type="nucleotide sequence ID" value="NZ_JACHVA010000085.1"/>
</dbReference>
<keyword evidence="4" id="KW-0238">DNA-binding</keyword>
<keyword evidence="2" id="KW-0663">Pyridoxal phosphate</keyword>
<evidence type="ECO:0000256" key="2">
    <source>
        <dbReference type="ARBA" id="ARBA00022898"/>
    </source>
</evidence>
<accession>A0A7X1E4M7</accession>
<dbReference type="GO" id="GO:0008483">
    <property type="term" value="F:transaminase activity"/>
    <property type="evidence" value="ECO:0007669"/>
    <property type="project" value="UniProtKB-KW"/>
</dbReference>
<evidence type="ECO:0000259" key="6">
    <source>
        <dbReference type="PROSITE" id="PS50949"/>
    </source>
</evidence>
<evidence type="ECO:0000256" key="3">
    <source>
        <dbReference type="ARBA" id="ARBA00023015"/>
    </source>
</evidence>
<feature type="domain" description="HTH gntR-type" evidence="6">
    <location>
        <begin position="8"/>
        <end position="76"/>
    </location>
</feature>
<evidence type="ECO:0000256" key="5">
    <source>
        <dbReference type="ARBA" id="ARBA00023163"/>
    </source>
</evidence>
<evidence type="ECO:0000256" key="1">
    <source>
        <dbReference type="ARBA" id="ARBA00005384"/>
    </source>
</evidence>
<protein>
    <submittedName>
        <fullName evidence="7">PLP-dependent aminotransferase family protein</fullName>
    </submittedName>
</protein>
<dbReference type="InterPro" id="IPR015421">
    <property type="entry name" value="PyrdxlP-dep_Trfase_major"/>
</dbReference>
<evidence type="ECO:0000313" key="7">
    <source>
        <dbReference type="EMBL" id="MBC2602301.1"/>
    </source>
</evidence>
<dbReference type="PROSITE" id="PS50949">
    <property type="entry name" value="HTH_GNTR"/>
    <property type="match status" value="1"/>
</dbReference>
<dbReference type="InterPro" id="IPR000524">
    <property type="entry name" value="Tscrpt_reg_HTH_GntR"/>
</dbReference>
<keyword evidence="8" id="KW-1185">Reference proteome</keyword>
<dbReference type="CDD" id="cd07377">
    <property type="entry name" value="WHTH_GntR"/>
    <property type="match status" value="1"/>
</dbReference>
<comment type="similarity">
    <text evidence="1">In the C-terminal section; belongs to the class-I pyridoxal-phosphate-dependent aminotransferase family.</text>
</comment>
<dbReference type="Gene3D" id="1.10.10.10">
    <property type="entry name" value="Winged helix-like DNA-binding domain superfamily/Winged helix DNA-binding domain"/>
    <property type="match status" value="1"/>
</dbReference>
<dbReference type="InterPro" id="IPR036388">
    <property type="entry name" value="WH-like_DNA-bd_sf"/>
</dbReference>
<dbReference type="InterPro" id="IPR036390">
    <property type="entry name" value="WH_DNA-bd_sf"/>
</dbReference>
<dbReference type="PANTHER" id="PTHR46577">
    <property type="entry name" value="HTH-TYPE TRANSCRIPTIONAL REGULATORY PROTEIN GABR"/>
    <property type="match status" value="1"/>
</dbReference>
<dbReference type="Gene3D" id="3.40.640.10">
    <property type="entry name" value="Type I PLP-dependent aspartate aminotransferase-like (Major domain)"/>
    <property type="match status" value="1"/>
</dbReference>
<gene>
    <name evidence="7" type="ORF">H5P30_10980</name>
</gene>
<organism evidence="7 8">
    <name type="scientific">Puniceicoccus vermicola</name>
    <dbReference type="NCBI Taxonomy" id="388746"/>
    <lineage>
        <taxon>Bacteria</taxon>
        <taxon>Pseudomonadati</taxon>
        <taxon>Verrucomicrobiota</taxon>
        <taxon>Opitutia</taxon>
        <taxon>Puniceicoccales</taxon>
        <taxon>Puniceicoccaceae</taxon>
        <taxon>Puniceicoccus</taxon>
    </lineage>
</organism>
<dbReference type="Pfam" id="PF00155">
    <property type="entry name" value="Aminotran_1_2"/>
    <property type="match status" value="1"/>
</dbReference>
<dbReference type="CDD" id="cd00609">
    <property type="entry name" value="AAT_like"/>
    <property type="match status" value="1"/>
</dbReference>
<dbReference type="InterPro" id="IPR015424">
    <property type="entry name" value="PyrdxlP-dep_Trfase"/>
</dbReference>
<evidence type="ECO:0000256" key="4">
    <source>
        <dbReference type="ARBA" id="ARBA00023125"/>
    </source>
</evidence>
<dbReference type="SUPFAM" id="SSF53383">
    <property type="entry name" value="PLP-dependent transferases"/>
    <property type="match status" value="1"/>
</dbReference>
<evidence type="ECO:0000313" key="8">
    <source>
        <dbReference type="Proteomes" id="UP000525652"/>
    </source>
</evidence>
<dbReference type="SUPFAM" id="SSF46785">
    <property type="entry name" value="Winged helix' DNA-binding domain"/>
    <property type="match status" value="1"/>
</dbReference>
<dbReference type="GO" id="GO:0030170">
    <property type="term" value="F:pyridoxal phosphate binding"/>
    <property type="evidence" value="ECO:0007669"/>
    <property type="project" value="InterPro"/>
</dbReference>
<dbReference type="InterPro" id="IPR004839">
    <property type="entry name" value="Aminotransferase_I/II_large"/>
</dbReference>
<dbReference type="InterPro" id="IPR015422">
    <property type="entry name" value="PyrdxlP-dep_Trfase_small"/>
</dbReference>
<comment type="caution">
    <text evidence="7">The sequence shown here is derived from an EMBL/GenBank/DDBJ whole genome shotgun (WGS) entry which is preliminary data.</text>
</comment>
<dbReference type="GO" id="GO:0003700">
    <property type="term" value="F:DNA-binding transcription factor activity"/>
    <property type="evidence" value="ECO:0007669"/>
    <property type="project" value="InterPro"/>
</dbReference>
<reference evidence="7 8" key="1">
    <citation type="submission" date="2020-07" db="EMBL/GenBank/DDBJ databases">
        <authorList>
            <person name="Feng X."/>
        </authorList>
    </citation>
    <scope>NUCLEOTIDE SEQUENCE [LARGE SCALE GENOMIC DNA]</scope>
    <source>
        <strain evidence="7 8">JCM14086</strain>
    </source>
</reference>
<keyword evidence="7" id="KW-0808">Transferase</keyword>